<feature type="compositionally biased region" description="Low complexity" evidence="1">
    <location>
        <begin position="60"/>
        <end position="89"/>
    </location>
</feature>
<dbReference type="Gene3D" id="2.130.10.10">
    <property type="entry name" value="YVTN repeat-like/Quinoprotein amine dehydrogenase"/>
    <property type="match status" value="1"/>
</dbReference>
<evidence type="ECO:0000256" key="2">
    <source>
        <dbReference type="SAM" id="Phobius"/>
    </source>
</evidence>
<dbReference type="KEGG" id="svn:CP980_20075"/>
<feature type="compositionally biased region" description="Pro residues" evidence="1">
    <location>
        <begin position="1"/>
        <end position="10"/>
    </location>
</feature>
<reference evidence="4 5" key="1">
    <citation type="submission" date="2017-09" db="EMBL/GenBank/DDBJ databases">
        <authorList>
            <person name="Lee N."/>
            <person name="Cho B.-K."/>
        </authorList>
    </citation>
    <scope>NUCLEOTIDE SEQUENCE [LARGE SCALE GENOMIC DNA]</scope>
    <source>
        <strain evidence="4 5">ATCC 27476</strain>
    </source>
</reference>
<dbReference type="SUPFAM" id="SSF50998">
    <property type="entry name" value="Quinoprotein alcohol dehydrogenase-like"/>
    <property type="match status" value="1"/>
</dbReference>
<evidence type="ECO:0000313" key="4">
    <source>
        <dbReference type="EMBL" id="QEV47085.1"/>
    </source>
</evidence>
<evidence type="ECO:0000259" key="3">
    <source>
        <dbReference type="Pfam" id="PF13360"/>
    </source>
</evidence>
<feature type="compositionally biased region" description="Gly residues" evidence="1">
    <location>
        <begin position="166"/>
        <end position="176"/>
    </location>
</feature>
<dbReference type="InterPro" id="IPR015943">
    <property type="entry name" value="WD40/YVTN_repeat-like_dom_sf"/>
</dbReference>
<organism evidence="4 5">
    <name type="scientific">Streptomyces vinaceus</name>
    <dbReference type="NCBI Taxonomy" id="1960"/>
    <lineage>
        <taxon>Bacteria</taxon>
        <taxon>Bacillati</taxon>
        <taxon>Actinomycetota</taxon>
        <taxon>Actinomycetes</taxon>
        <taxon>Kitasatosporales</taxon>
        <taxon>Streptomycetaceae</taxon>
        <taxon>Streptomyces</taxon>
    </lineage>
</organism>
<dbReference type="Pfam" id="PF13360">
    <property type="entry name" value="PQQ_2"/>
    <property type="match status" value="1"/>
</dbReference>
<dbReference type="AlphaFoldDB" id="A0A5J6J978"/>
<sequence>MSTPPPPQQPPVGGFGAPQEPAPGAFGAPPPVPSAPQGAPQPPAPPQQPPVPPGPPTAPATPAAPAAPGAAPQGQAAYGYPQQGYGYPQQPQPPGGAGAPPAYGAPAAPMYAAQPPAGPGGGNDKRTQLMIVGAALLAIVLIIAGGFWYVSGEDGGNGKQPAANGTTGGDKPGSGTPGSEKVPANTKSKPLFNQPNPTPEEVVTVAGSWITDSTYIKSDVAKVVGYNTVDGGKKWEVPLPGELCAATKHVSDNKTAVLFRPTKPTPDNKYPACTEVGVIDLEAGKLLWSGNAKGATTGDKPASYYEVTLSGQTVAAGGTSGGAAWNLADGKSLWTPKVDGDGCYDSGYAGGEALAVIRKCGRGDNQTLYAQTLDPATGAQLSSYKLSPGIEWASIVSTKPLIVGADVGKTAKNASGVSDLFVVDPKGELKARISLASGTYGGKCGGTEVEKCAGFVIGNGKIYLPSIEHQGSAEVGRTNELLSFDLETGKQTTDRADAGERYTLFPLRMDGPNIIAYKEPPYDKGGQVVSIDGKTMKETVLMENPAEKASRTAETGFSPDYSEYRYHNGKLFISRTTARKPYSDKGDPEYLFVSFTAS</sequence>
<dbReference type="RefSeq" id="WP_150528751.1">
    <property type="nucleotide sequence ID" value="NZ_BNBW01000011.1"/>
</dbReference>
<protein>
    <recommendedName>
        <fullName evidence="3">Pyrrolo-quinoline quinone repeat domain-containing protein</fullName>
    </recommendedName>
</protein>
<feature type="region of interest" description="Disordered" evidence="1">
    <location>
        <begin position="157"/>
        <end position="199"/>
    </location>
</feature>
<accession>A0A5J6J978</accession>
<dbReference type="InterPro" id="IPR011047">
    <property type="entry name" value="Quinoprotein_ADH-like_sf"/>
</dbReference>
<dbReference type="Proteomes" id="UP000325563">
    <property type="component" value="Chromosome"/>
</dbReference>
<keyword evidence="2" id="KW-1133">Transmembrane helix</keyword>
<keyword evidence="2" id="KW-0812">Transmembrane</keyword>
<dbReference type="GeneID" id="95612839"/>
<feature type="transmembrane region" description="Helical" evidence="2">
    <location>
        <begin position="129"/>
        <end position="150"/>
    </location>
</feature>
<evidence type="ECO:0000313" key="5">
    <source>
        <dbReference type="Proteomes" id="UP000325563"/>
    </source>
</evidence>
<feature type="compositionally biased region" description="Polar residues" evidence="1">
    <location>
        <begin position="185"/>
        <end position="195"/>
    </location>
</feature>
<gene>
    <name evidence="4" type="ORF">CP980_20075</name>
</gene>
<feature type="compositionally biased region" description="Low complexity" evidence="1">
    <location>
        <begin position="17"/>
        <end position="27"/>
    </location>
</feature>
<feature type="domain" description="Pyrrolo-quinoline quinone repeat" evidence="3">
    <location>
        <begin position="275"/>
        <end position="496"/>
    </location>
</feature>
<feature type="region of interest" description="Disordered" evidence="1">
    <location>
        <begin position="1"/>
        <end position="102"/>
    </location>
</feature>
<evidence type="ECO:0000256" key="1">
    <source>
        <dbReference type="SAM" id="MobiDB-lite"/>
    </source>
</evidence>
<keyword evidence="2" id="KW-0472">Membrane</keyword>
<proteinExistence type="predicted"/>
<name>A0A5J6J978_STRVI</name>
<feature type="compositionally biased region" description="Pro residues" evidence="1">
    <location>
        <begin position="28"/>
        <end position="59"/>
    </location>
</feature>
<keyword evidence="5" id="KW-1185">Reference proteome</keyword>
<dbReference type="InterPro" id="IPR002372">
    <property type="entry name" value="PQQ_rpt_dom"/>
</dbReference>
<dbReference type="EMBL" id="CP023692">
    <property type="protein sequence ID" value="QEV47085.1"/>
    <property type="molecule type" value="Genomic_DNA"/>
</dbReference>